<feature type="transmembrane region" description="Helical" evidence="7">
    <location>
        <begin position="350"/>
        <end position="369"/>
    </location>
</feature>
<accession>A0A921ZV58</accession>
<proteinExistence type="predicted"/>
<keyword evidence="2" id="KW-0762">Sugar transport</keyword>
<feature type="transmembrane region" description="Helical" evidence="7">
    <location>
        <begin position="324"/>
        <end position="344"/>
    </location>
</feature>
<keyword evidence="5 7" id="KW-0472">Membrane</keyword>
<reference evidence="8" key="1">
    <citation type="journal article" date="2016" name="Insect Biochem. Mol. Biol.">
        <title>Multifaceted biological insights from a draft genome sequence of the tobacco hornworm moth, Manduca sexta.</title>
        <authorList>
            <person name="Kanost M.R."/>
            <person name="Arrese E.L."/>
            <person name="Cao X."/>
            <person name="Chen Y.R."/>
            <person name="Chellapilla S."/>
            <person name="Goldsmith M.R."/>
            <person name="Grosse-Wilde E."/>
            <person name="Heckel D.G."/>
            <person name="Herndon N."/>
            <person name="Jiang H."/>
            <person name="Papanicolaou A."/>
            <person name="Qu J."/>
            <person name="Soulages J.L."/>
            <person name="Vogel H."/>
            <person name="Walters J."/>
            <person name="Waterhouse R.M."/>
            <person name="Ahn S.J."/>
            <person name="Almeida F.C."/>
            <person name="An C."/>
            <person name="Aqrawi P."/>
            <person name="Bretschneider A."/>
            <person name="Bryant W.B."/>
            <person name="Bucks S."/>
            <person name="Chao H."/>
            <person name="Chevignon G."/>
            <person name="Christen J.M."/>
            <person name="Clarke D.F."/>
            <person name="Dittmer N.T."/>
            <person name="Ferguson L.C.F."/>
            <person name="Garavelou S."/>
            <person name="Gordon K.H.J."/>
            <person name="Gunaratna R.T."/>
            <person name="Han Y."/>
            <person name="Hauser F."/>
            <person name="He Y."/>
            <person name="Heidel-Fischer H."/>
            <person name="Hirsh A."/>
            <person name="Hu Y."/>
            <person name="Jiang H."/>
            <person name="Kalra D."/>
            <person name="Klinner C."/>
            <person name="Konig C."/>
            <person name="Kovar C."/>
            <person name="Kroll A.R."/>
            <person name="Kuwar S.S."/>
            <person name="Lee S.L."/>
            <person name="Lehman R."/>
            <person name="Li K."/>
            <person name="Li Z."/>
            <person name="Liang H."/>
            <person name="Lovelace S."/>
            <person name="Lu Z."/>
            <person name="Mansfield J.H."/>
            <person name="McCulloch K.J."/>
            <person name="Mathew T."/>
            <person name="Morton B."/>
            <person name="Muzny D.M."/>
            <person name="Neunemann D."/>
            <person name="Ongeri F."/>
            <person name="Pauchet Y."/>
            <person name="Pu L.L."/>
            <person name="Pyrousis I."/>
            <person name="Rao X.J."/>
            <person name="Redding A."/>
            <person name="Roesel C."/>
            <person name="Sanchez-Gracia A."/>
            <person name="Schaack S."/>
            <person name="Shukla A."/>
            <person name="Tetreau G."/>
            <person name="Wang Y."/>
            <person name="Xiong G.H."/>
            <person name="Traut W."/>
            <person name="Walsh T.K."/>
            <person name="Worley K.C."/>
            <person name="Wu D."/>
            <person name="Wu W."/>
            <person name="Wu Y.Q."/>
            <person name="Zhang X."/>
            <person name="Zou Z."/>
            <person name="Zucker H."/>
            <person name="Briscoe A.D."/>
            <person name="Burmester T."/>
            <person name="Clem R.J."/>
            <person name="Feyereisen R."/>
            <person name="Grimmelikhuijzen C.J.P."/>
            <person name="Hamodrakas S.J."/>
            <person name="Hansson B.S."/>
            <person name="Huguet E."/>
            <person name="Jermiin L.S."/>
            <person name="Lan Q."/>
            <person name="Lehman H.K."/>
            <person name="Lorenzen M."/>
            <person name="Merzendorfer H."/>
            <person name="Michalopoulos I."/>
            <person name="Morton D.B."/>
            <person name="Muthukrishnan S."/>
            <person name="Oakeshott J.G."/>
            <person name="Palmer W."/>
            <person name="Park Y."/>
            <person name="Passarelli A.L."/>
            <person name="Rozas J."/>
            <person name="Schwartz L.M."/>
            <person name="Smith W."/>
            <person name="Southgate A."/>
            <person name="Vilcinskas A."/>
            <person name="Vogt R."/>
            <person name="Wang P."/>
            <person name="Werren J."/>
            <person name="Yu X.Q."/>
            <person name="Zhou J.J."/>
            <person name="Brown S.J."/>
            <person name="Scherer S.E."/>
            <person name="Richards S."/>
            <person name="Blissard G.W."/>
        </authorList>
    </citation>
    <scope>NUCLEOTIDE SEQUENCE</scope>
</reference>
<evidence type="ECO:0000313" key="9">
    <source>
        <dbReference type="Proteomes" id="UP000791440"/>
    </source>
</evidence>
<comment type="caution">
    <text evidence="8">The sequence shown here is derived from an EMBL/GenBank/DDBJ whole genome shotgun (WGS) entry which is preliminary data.</text>
</comment>
<keyword evidence="9" id="KW-1185">Reference proteome</keyword>
<keyword evidence="4 7" id="KW-1133">Transmembrane helix</keyword>
<feature type="transmembrane region" description="Helical" evidence="7">
    <location>
        <begin position="298"/>
        <end position="317"/>
    </location>
</feature>
<feature type="transmembrane region" description="Helical" evidence="7">
    <location>
        <begin position="170"/>
        <end position="187"/>
    </location>
</feature>
<feature type="transmembrane region" description="Helical" evidence="7">
    <location>
        <begin position="263"/>
        <end position="283"/>
    </location>
</feature>
<comment type="subcellular location">
    <subcellularLocation>
        <location evidence="1">Membrane</location>
        <topology evidence="1">Multi-pass membrane protein</topology>
    </subcellularLocation>
</comment>
<organism evidence="8 9">
    <name type="scientific">Manduca sexta</name>
    <name type="common">Tobacco hawkmoth</name>
    <name type="synonym">Tobacco hornworm</name>
    <dbReference type="NCBI Taxonomy" id="7130"/>
    <lineage>
        <taxon>Eukaryota</taxon>
        <taxon>Metazoa</taxon>
        <taxon>Ecdysozoa</taxon>
        <taxon>Arthropoda</taxon>
        <taxon>Hexapoda</taxon>
        <taxon>Insecta</taxon>
        <taxon>Pterygota</taxon>
        <taxon>Neoptera</taxon>
        <taxon>Endopterygota</taxon>
        <taxon>Lepidoptera</taxon>
        <taxon>Glossata</taxon>
        <taxon>Ditrysia</taxon>
        <taxon>Bombycoidea</taxon>
        <taxon>Sphingidae</taxon>
        <taxon>Sphinginae</taxon>
        <taxon>Sphingini</taxon>
        <taxon>Manduca</taxon>
    </lineage>
</organism>
<evidence type="ECO:0008006" key="10">
    <source>
        <dbReference type="Google" id="ProtNLM"/>
    </source>
</evidence>
<dbReference type="InterPro" id="IPR007271">
    <property type="entry name" value="Nuc_sug_transpt"/>
</dbReference>
<feature type="transmembrane region" description="Helical" evidence="7">
    <location>
        <begin position="127"/>
        <end position="150"/>
    </location>
</feature>
<protein>
    <recommendedName>
        <fullName evidence="10">UDP-N-acetylglucosamine transporter</fullName>
    </recommendedName>
</protein>
<evidence type="ECO:0000256" key="1">
    <source>
        <dbReference type="ARBA" id="ARBA00004141"/>
    </source>
</evidence>
<evidence type="ECO:0000256" key="6">
    <source>
        <dbReference type="SAM" id="MobiDB-lite"/>
    </source>
</evidence>
<feature type="transmembrane region" description="Helical" evidence="7">
    <location>
        <begin position="61"/>
        <end position="81"/>
    </location>
</feature>
<feature type="region of interest" description="Disordered" evidence="6">
    <location>
        <begin position="23"/>
        <end position="52"/>
    </location>
</feature>
<dbReference type="EMBL" id="JH669145">
    <property type="protein sequence ID" value="KAG6464339.1"/>
    <property type="molecule type" value="Genomic_DNA"/>
</dbReference>
<dbReference type="AlphaFoldDB" id="A0A921ZV58"/>
<keyword evidence="2" id="KW-0813">Transport</keyword>
<keyword evidence="3 7" id="KW-0812">Transmembrane</keyword>
<dbReference type="PIRSF" id="PIRSF005799">
    <property type="entry name" value="UDP-gal_transpt"/>
    <property type="match status" value="1"/>
</dbReference>
<sequence>MKSADDNDIEVKIQGEVIEELEPEPETEIVDRVEEQLNTDNMDGDSKKSQSYSNRRVKHGYIKYISLVILTVQNAALGLSMRYARTRPVAEMFSSAAAVLMAEVFKLVICICLVTQESGGIKQGMRSMYNIVILNIKDTLRVCVPSFLYIVQNNLLYVSASNLDAATYQVTYQLKLLTTAFFAVLVLKKQLKKWQWCALALLAAGIALVQLSSTEKSTSTNTSNMPEQSKILGFSAALAACFLSGFAGIYFEKVLKESDVSVWMRNVQLSLLSLPFGTATYLIKEGTSEYLLKGFDGFVWYLIVLQAAGGLIVAVVVKYADNILKGFATSVAIIISCVASMYIFDFVLTLQFAFGTMMVIGSIFLYGYVPKKPEPRTSLSGSTTISIYRFKNTNQLGPAY</sequence>
<dbReference type="GO" id="GO:0000139">
    <property type="term" value="C:Golgi membrane"/>
    <property type="evidence" value="ECO:0007669"/>
    <property type="project" value="InterPro"/>
</dbReference>
<feature type="transmembrane region" description="Helical" evidence="7">
    <location>
        <begin position="194"/>
        <end position="211"/>
    </location>
</feature>
<gene>
    <name evidence="8" type="ORF">O3G_MSEX014451</name>
</gene>
<feature type="transmembrane region" description="Helical" evidence="7">
    <location>
        <begin position="93"/>
        <end position="115"/>
    </location>
</feature>
<evidence type="ECO:0000256" key="3">
    <source>
        <dbReference type="ARBA" id="ARBA00022692"/>
    </source>
</evidence>
<evidence type="ECO:0000256" key="5">
    <source>
        <dbReference type="ARBA" id="ARBA00023136"/>
    </source>
</evidence>
<dbReference type="Proteomes" id="UP000791440">
    <property type="component" value="Unassembled WGS sequence"/>
</dbReference>
<dbReference type="EMBL" id="JH669145">
    <property type="protein sequence ID" value="KAG6464338.1"/>
    <property type="molecule type" value="Genomic_DNA"/>
</dbReference>
<evidence type="ECO:0000256" key="2">
    <source>
        <dbReference type="ARBA" id="ARBA00022597"/>
    </source>
</evidence>
<evidence type="ECO:0000256" key="4">
    <source>
        <dbReference type="ARBA" id="ARBA00022989"/>
    </source>
</evidence>
<dbReference type="GO" id="GO:0015165">
    <property type="term" value="F:pyrimidine nucleotide-sugar transmembrane transporter activity"/>
    <property type="evidence" value="ECO:0007669"/>
    <property type="project" value="InterPro"/>
</dbReference>
<evidence type="ECO:0000256" key="7">
    <source>
        <dbReference type="SAM" id="Phobius"/>
    </source>
</evidence>
<dbReference type="PANTHER" id="PTHR10231">
    <property type="entry name" value="NUCLEOTIDE-SUGAR TRANSMEMBRANE TRANSPORTER"/>
    <property type="match status" value="1"/>
</dbReference>
<name>A0A921ZV58_MANSE</name>
<feature type="transmembrane region" description="Helical" evidence="7">
    <location>
        <begin position="231"/>
        <end position="251"/>
    </location>
</feature>
<reference evidence="8" key="2">
    <citation type="submission" date="2020-12" db="EMBL/GenBank/DDBJ databases">
        <authorList>
            <person name="Kanost M."/>
        </authorList>
    </citation>
    <scope>NUCLEOTIDE SEQUENCE</scope>
</reference>
<dbReference type="Pfam" id="PF04142">
    <property type="entry name" value="Nuc_sug_transp"/>
    <property type="match status" value="1"/>
</dbReference>
<evidence type="ECO:0000313" key="8">
    <source>
        <dbReference type="EMBL" id="KAG6464339.1"/>
    </source>
</evidence>
<dbReference type="NCBIfam" id="TIGR00803">
    <property type="entry name" value="nst"/>
    <property type="match status" value="1"/>
</dbReference>